<reference evidence="2" key="2">
    <citation type="journal article" date="2015" name="Data Brief">
        <title>Shoot transcriptome of the giant reed, Arundo donax.</title>
        <authorList>
            <person name="Barrero R.A."/>
            <person name="Guerrero F.D."/>
            <person name="Moolhuijzen P."/>
            <person name="Goolsby J.A."/>
            <person name="Tidwell J."/>
            <person name="Bellgard S.E."/>
            <person name="Bellgard M.I."/>
        </authorList>
    </citation>
    <scope>NUCLEOTIDE SEQUENCE</scope>
    <source>
        <tissue evidence="2">Shoot tissue taken approximately 20 cm above the soil surface</tissue>
    </source>
</reference>
<dbReference type="EMBL" id="GBRH01208336">
    <property type="protein sequence ID" value="JAD89559.1"/>
    <property type="molecule type" value="Transcribed_RNA"/>
</dbReference>
<evidence type="ECO:0000313" key="2">
    <source>
        <dbReference type="EMBL" id="JAD89559.1"/>
    </source>
</evidence>
<protein>
    <submittedName>
        <fullName evidence="2">Uncharacterized protein</fullName>
    </submittedName>
</protein>
<reference evidence="2" key="1">
    <citation type="submission" date="2014-09" db="EMBL/GenBank/DDBJ databases">
        <authorList>
            <person name="Magalhaes I.L.F."/>
            <person name="Oliveira U."/>
            <person name="Santos F.R."/>
            <person name="Vidigal T.H.D.A."/>
            <person name="Brescovit A.D."/>
            <person name="Santos A.J."/>
        </authorList>
    </citation>
    <scope>NUCLEOTIDE SEQUENCE</scope>
    <source>
        <tissue evidence="2">Shoot tissue taken approximately 20 cm above the soil surface</tissue>
    </source>
</reference>
<keyword evidence="1" id="KW-1133">Transmembrane helix</keyword>
<feature type="transmembrane region" description="Helical" evidence="1">
    <location>
        <begin position="27"/>
        <end position="52"/>
    </location>
</feature>
<dbReference type="AlphaFoldDB" id="A0A0A9DLU6"/>
<dbReference type="EMBL" id="GBRH01265882">
    <property type="protein sequence ID" value="JAD32013.1"/>
    <property type="molecule type" value="Transcribed_RNA"/>
</dbReference>
<name>A0A0A9DLU6_ARUDO</name>
<keyword evidence="1" id="KW-0812">Transmembrane</keyword>
<evidence type="ECO:0000256" key="1">
    <source>
        <dbReference type="SAM" id="Phobius"/>
    </source>
</evidence>
<proteinExistence type="predicted"/>
<keyword evidence="1" id="KW-0472">Membrane</keyword>
<organism evidence="2">
    <name type="scientific">Arundo donax</name>
    <name type="common">Giant reed</name>
    <name type="synonym">Donax arundinaceus</name>
    <dbReference type="NCBI Taxonomy" id="35708"/>
    <lineage>
        <taxon>Eukaryota</taxon>
        <taxon>Viridiplantae</taxon>
        <taxon>Streptophyta</taxon>
        <taxon>Embryophyta</taxon>
        <taxon>Tracheophyta</taxon>
        <taxon>Spermatophyta</taxon>
        <taxon>Magnoliopsida</taxon>
        <taxon>Liliopsida</taxon>
        <taxon>Poales</taxon>
        <taxon>Poaceae</taxon>
        <taxon>PACMAD clade</taxon>
        <taxon>Arundinoideae</taxon>
        <taxon>Arundineae</taxon>
        <taxon>Arundo</taxon>
    </lineage>
</organism>
<sequence length="70" mass="8447">MYLKLFRCSKKISEAVYRCLKHVLRHLILLAFKVLSLQIFMNLCIIKLYLLFYCYCYFDSPHLCPCLSFD</sequence>
<accession>A0A0A9DLU6</accession>